<keyword evidence="6" id="KW-1185">Reference proteome</keyword>
<evidence type="ECO:0000313" key="5">
    <source>
        <dbReference type="EMBL" id="KAG6497765.1"/>
    </source>
</evidence>
<dbReference type="Pfam" id="PF08161">
    <property type="entry name" value="RRP12_HEAT"/>
    <property type="match status" value="1"/>
</dbReference>
<dbReference type="InterPro" id="IPR057860">
    <property type="entry name" value="HEAT_RRP12_N"/>
</dbReference>
<feature type="region of interest" description="Disordered" evidence="2">
    <location>
        <begin position="1177"/>
        <end position="1220"/>
    </location>
</feature>
<dbReference type="EMBL" id="JACMSC010000012">
    <property type="protein sequence ID" value="KAG6497765.1"/>
    <property type="molecule type" value="Genomic_DNA"/>
</dbReference>
<dbReference type="PANTHER" id="PTHR48445">
    <property type="entry name" value="OS02G0782100 PROTEIN"/>
    <property type="match status" value="1"/>
</dbReference>
<evidence type="ECO:0000256" key="2">
    <source>
        <dbReference type="SAM" id="MobiDB-lite"/>
    </source>
</evidence>
<feature type="region of interest" description="Disordered" evidence="2">
    <location>
        <begin position="1087"/>
        <end position="1122"/>
    </location>
</feature>
<dbReference type="Proteomes" id="UP000734854">
    <property type="component" value="Unassembled WGS sequence"/>
</dbReference>
<evidence type="ECO:0000259" key="4">
    <source>
        <dbReference type="Pfam" id="PF25772"/>
    </source>
</evidence>
<comment type="similarity">
    <text evidence="1">Belongs to the RRP12 family.</text>
</comment>
<evidence type="ECO:0000259" key="3">
    <source>
        <dbReference type="Pfam" id="PF08161"/>
    </source>
</evidence>
<dbReference type="InterPro" id="IPR012978">
    <property type="entry name" value="HEAT_RRP12"/>
</dbReference>
<organism evidence="5 6">
    <name type="scientific">Zingiber officinale</name>
    <name type="common">Ginger</name>
    <name type="synonym">Amomum zingiber</name>
    <dbReference type="NCBI Taxonomy" id="94328"/>
    <lineage>
        <taxon>Eukaryota</taxon>
        <taxon>Viridiplantae</taxon>
        <taxon>Streptophyta</taxon>
        <taxon>Embryophyta</taxon>
        <taxon>Tracheophyta</taxon>
        <taxon>Spermatophyta</taxon>
        <taxon>Magnoliopsida</taxon>
        <taxon>Liliopsida</taxon>
        <taxon>Zingiberales</taxon>
        <taxon>Zingiberaceae</taxon>
        <taxon>Zingiber</taxon>
    </lineage>
</organism>
<name>A0A8J5FXQ1_ZINOF</name>
<feature type="compositionally biased region" description="Basic and acidic residues" evidence="2">
    <location>
        <begin position="1177"/>
        <end position="1194"/>
    </location>
</feature>
<dbReference type="SUPFAM" id="SSF48371">
    <property type="entry name" value="ARM repeat"/>
    <property type="match status" value="1"/>
</dbReference>
<gene>
    <name evidence="5" type="ORF">ZIOFF_045671</name>
</gene>
<evidence type="ECO:0008006" key="7">
    <source>
        <dbReference type="Google" id="ProtNLM"/>
    </source>
</evidence>
<dbReference type="Pfam" id="PF25772">
    <property type="entry name" value="HEAT_RRP12_N"/>
    <property type="match status" value="1"/>
</dbReference>
<sequence>MEPEAMESDVVFLSGDDETAALDRDDLAVGVLSRFQSSSNDDRQHLCATVGAMAQALKDQGIPHTPVAYFGATVSSLDRLSRHSASGSDPATASLLSFLAIAFPKVPRPVVRSRWKEVSETLIRVLGFDSLQPSGVKSGLRCASYLLAVGDKANWSDLSPLYDSLIGFMTDQHQKVRKECHTCMSDVLRNFQHHPVLLIASEVITSNFERYLLLAGGSYEDSAPSEGPKGAMLVLYILNALKVCLPLMAMKYTNTILKYCKKLLELQQPIVTRCIMEVLYAHCSSPTARVSPELLQDLLCSLALTVPEEKSADYMASTARLLHFGTRKVYDLNKEICIVKLPIIFNSLGDILASDHEEAIFAAMEALKGLLCACIDENLCKQGTDQIKNTDGGSRKSGPTIIEKLCATIEGFLGYRYDAICDISFQILSTTFSQLGESSYYLMVGAVKSLVDMQNLSDEDFSFRKQLHECLGSAIRAMGPEKFLTIVPLNLDVEVASDANVWLFPILKQHVVGSSLIFFSEYILGIVKRLKQKSLELEKEGRVFSARNAEGLIYALWSLLPAFCNYPVDVNKGFKAIQKDLCNALLEEPELRGIICCSLQTLIRQNNDIISSTTSEPDAEVSHFRAEENRYKYNKQQAEENLKAIKSYASEFFSVLSEMFLKSPKDIGGCLQATIHDLASISDKRIVKNLFNAISQQLLKVTQEAIKAKQLHNSDETLDNLSNEASLCHASFCIKWTHNTSDSRALLLDLASSLLPGLDDTEIYSLLKAIEPAFQDEEGILQKKAYKILSVILKERYHILSDNLDEVLQLMIVSLPCCHFAAKRHRLDCLYILIVHISKDLFDHKRRDLISSFLTEIMLSLKEANKKTRNKAYDLLVEIGHVCVDEEKGGRQENLLQFFNLIAGGLAGETPQMISAAIKGLARLAYEFQDLVVVAFNLLPSTFLLLQRKNREIVKANLGFVKVLVAKSKADGLHMHLKTMVDGLLKWRDDTKNHFKAKVKLLIEMLVKKCGFDAVKAVIPEEHMKLLTNIRKIKERKERKSNSEADDESLVSRTTMSRHSKWNHTRIFSDFGDEDSDDHAGEQAMTKTIGRQTKASRPGTGISSVRSSRKRSTVKSLPEDLLDQLDGDPLDLLDCENTRSALRSSNQLKRKQSSIEMPEFDADGRLIIHEDGYKPKKDRVVSNDEAATRSRTDARSLPTSSSKCQKKRQKTSDSGWAYTGNEYTSKKAGGDFKKKDKLEPYAYWPLDRNLLNRRKERRAIARKGMVRIMKVTKKLEGKNVSAALSLNRAPSFKTKQKKVGKR</sequence>
<comment type="caution">
    <text evidence="5">The sequence shown here is derived from an EMBL/GenBank/DDBJ whole genome shotgun (WGS) entry which is preliminary data.</text>
</comment>
<feature type="domain" description="RRP12 N-terminal HEAT" evidence="4">
    <location>
        <begin position="18"/>
        <end position="290"/>
    </location>
</feature>
<dbReference type="Gene3D" id="1.25.10.10">
    <property type="entry name" value="Leucine-rich Repeat Variant"/>
    <property type="match status" value="1"/>
</dbReference>
<protein>
    <recommendedName>
        <fullName evidence="7">RRP12-like protein</fullName>
    </recommendedName>
</protein>
<dbReference type="InterPro" id="IPR011989">
    <property type="entry name" value="ARM-like"/>
</dbReference>
<feature type="region of interest" description="Disordered" evidence="2">
    <location>
        <begin position="1035"/>
        <end position="1056"/>
    </location>
</feature>
<evidence type="ECO:0000313" key="6">
    <source>
        <dbReference type="Proteomes" id="UP000734854"/>
    </source>
</evidence>
<feature type="domain" description="RRP12 HEAT" evidence="3">
    <location>
        <begin position="354"/>
        <end position="661"/>
    </location>
</feature>
<reference evidence="5 6" key="1">
    <citation type="submission" date="2020-08" db="EMBL/GenBank/DDBJ databases">
        <title>Plant Genome Project.</title>
        <authorList>
            <person name="Zhang R.-G."/>
        </authorList>
    </citation>
    <scope>NUCLEOTIDE SEQUENCE [LARGE SCALE GENOMIC DNA]</scope>
    <source>
        <tissue evidence="5">Rhizome</tissue>
    </source>
</reference>
<accession>A0A8J5FXQ1</accession>
<dbReference type="PANTHER" id="PTHR48445:SF1">
    <property type="entry name" value="OS02G0782100 PROTEIN"/>
    <property type="match status" value="1"/>
</dbReference>
<evidence type="ECO:0000256" key="1">
    <source>
        <dbReference type="ARBA" id="ARBA00007690"/>
    </source>
</evidence>
<dbReference type="InterPro" id="IPR016024">
    <property type="entry name" value="ARM-type_fold"/>
</dbReference>
<proteinExistence type="inferred from homology"/>